<accession>A0A410PTM5</accession>
<name>A0A410PTM5_9FIRM</name>
<gene>
    <name evidence="1" type="ORF">EQM06_03230</name>
</gene>
<organism evidence="1 2">
    <name type="scientific">Aminipila luticellarii</name>
    <dbReference type="NCBI Taxonomy" id="2507160"/>
    <lineage>
        <taxon>Bacteria</taxon>
        <taxon>Bacillati</taxon>
        <taxon>Bacillota</taxon>
        <taxon>Clostridia</taxon>
        <taxon>Peptostreptococcales</taxon>
        <taxon>Anaerovoracaceae</taxon>
        <taxon>Aminipila</taxon>
    </lineage>
</organism>
<keyword evidence="2" id="KW-1185">Reference proteome</keyword>
<proteinExistence type="predicted"/>
<dbReference type="EMBL" id="CP035281">
    <property type="protein sequence ID" value="QAT42321.1"/>
    <property type="molecule type" value="Genomic_DNA"/>
</dbReference>
<reference evidence="1 2" key="1">
    <citation type="submission" date="2019-01" db="EMBL/GenBank/DDBJ databases">
        <title>Draft genomes of a novel of Aminipila strains.</title>
        <authorList>
            <person name="Ma S."/>
        </authorList>
    </citation>
    <scope>NUCLEOTIDE SEQUENCE [LARGE SCALE GENOMIC DNA]</scope>
    <source>
        <strain evidence="2">JN-39</strain>
    </source>
</reference>
<dbReference type="KEGG" id="amij:EQM06_03230"/>
<evidence type="ECO:0000313" key="2">
    <source>
        <dbReference type="Proteomes" id="UP000287601"/>
    </source>
</evidence>
<protein>
    <submittedName>
        <fullName evidence="1">Uncharacterized protein</fullName>
    </submittedName>
</protein>
<evidence type="ECO:0000313" key="1">
    <source>
        <dbReference type="EMBL" id="QAT42321.1"/>
    </source>
</evidence>
<sequence>MDDKTKADIEACVPMVIVHWDKDGNVTSQEAFNLENISLTEWQMQSLARAALEVCERFYADPDNVKKLEEWKEKRDAGAKRQK</sequence>
<dbReference type="AlphaFoldDB" id="A0A410PTM5"/>
<dbReference type="Proteomes" id="UP000287601">
    <property type="component" value="Chromosome"/>
</dbReference>
<dbReference type="RefSeq" id="WP_128744971.1">
    <property type="nucleotide sequence ID" value="NZ_CP035281.1"/>
</dbReference>